<protein>
    <submittedName>
        <fullName evidence="1">GIY-YIG nuclease family protein</fullName>
    </submittedName>
</protein>
<gene>
    <name evidence="1" type="ORF">G3O08_11875</name>
</gene>
<dbReference type="SUPFAM" id="SSF82771">
    <property type="entry name" value="GIY-YIG endonuclease"/>
    <property type="match status" value="1"/>
</dbReference>
<dbReference type="EMBL" id="JAAGVY010000021">
    <property type="protein sequence ID" value="NEN24201.1"/>
    <property type="molecule type" value="Genomic_DNA"/>
</dbReference>
<dbReference type="CDD" id="cd10446">
    <property type="entry name" value="GIY-YIG_unchar_1"/>
    <property type="match status" value="1"/>
</dbReference>
<name>A0A7K3WT24_9FLAO</name>
<proteinExistence type="predicted"/>
<comment type="caution">
    <text evidence="1">The sequence shown here is derived from an EMBL/GenBank/DDBJ whole genome shotgun (WGS) entry which is preliminary data.</text>
</comment>
<reference evidence="1 2" key="1">
    <citation type="submission" date="2020-02" db="EMBL/GenBank/DDBJ databases">
        <title>Out from the shadows clarifying the taxonomy of the family Cryomorphaceae and related taxa by utilizing the GTDB taxonomic framework.</title>
        <authorList>
            <person name="Bowman J.P."/>
        </authorList>
    </citation>
    <scope>NUCLEOTIDE SEQUENCE [LARGE SCALE GENOMIC DNA]</scope>
    <source>
        <strain evidence="1 2">QSSC 1-22</strain>
    </source>
</reference>
<organism evidence="1 2">
    <name type="scientific">Cryomorpha ignava</name>
    <dbReference type="NCBI Taxonomy" id="101383"/>
    <lineage>
        <taxon>Bacteria</taxon>
        <taxon>Pseudomonadati</taxon>
        <taxon>Bacteroidota</taxon>
        <taxon>Flavobacteriia</taxon>
        <taxon>Flavobacteriales</taxon>
        <taxon>Cryomorphaceae</taxon>
        <taxon>Cryomorpha</taxon>
    </lineage>
</organism>
<keyword evidence="2" id="KW-1185">Reference proteome</keyword>
<sequence length="270" mass="31254">MLTFQEIIENRTDVLKNANVKLVRHKDNRTEYRDILKDEDKLLQYQKEQAKEVFKGIDYIVSFIGQEGTKALLFGIFKVGEVTFRNNQYYYELTKVDICEDLVKRVVIDWGKAAISWHQKYDKQPKEIVEILPAGYIGTFPGLTNFVLDFSELQKLVNNPDANRDWKLNLSAVDGIYLILDTNTEEGRQYVGSARGKDGIWGRWMEYSKNSHGNNKQMVTLHSLNLDHAKGYKFSILQALPSNLTQKEIEKIEKMYKEKLGTKMTGLNSN</sequence>
<evidence type="ECO:0000313" key="2">
    <source>
        <dbReference type="Proteomes" id="UP000486602"/>
    </source>
</evidence>
<dbReference type="Gene3D" id="3.40.1440.10">
    <property type="entry name" value="GIY-YIG endonuclease"/>
    <property type="match status" value="1"/>
</dbReference>
<evidence type="ECO:0000313" key="1">
    <source>
        <dbReference type="EMBL" id="NEN24201.1"/>
    </source>
</evidence>
<dbReference type="AlphaFoldDB" id="A0A7K3WT24"/>
<accession>A0A7K3WT24</accession>
<dbReference type="Proteomes" id="UP000486602">
    <property type="component" value="Unassembled WGS sequence"/>
</dbReference>
<dbReference type="RefSeq" id="WP_163285594.1">
    <property type="nucleotide sequence ID" value="NZ_JAAGVY010000021.1"/>
</dbReference>
<dbReference type="InterPro" id="IPR035901">
    <property type="entry name" value="GIY-YIG_endonuc_sf"/>
</dbReference>